<comment type="caution">
    <text evidence="3">The sequence shown here is derived from an EMBL/GenBank/DDBJ whole genome shotgun (WGS) entry which is preliminary data.</text>
</comment>
<dbReference type="Proteomes" id="UP000218231">
    <property type="component" value="Unassembled WGS sequence"/>
</dbReference>
<gene>
    <name evidence="3" type="ORF">WR25_15901</name>
</gene>
<dbReference type="Gene3D" id="3.30.70.270">
    <property type="match status" value="1"/>
</dbReference>
<dbReference type="InterPro" id="IPR000477">
    <property type="entry name" value="RT_dom"/>
</dbReference>
<keyword evidence="4" id="KW-1185">Reference proteome</keyword>
<dbReference type="EMBL" id="LIAE01010518">
    <property type="protein sequence ID" value="PAV59497.1"/>
    <property type="molecule type" value="Genomic_DNA"/>
</dbReference>
<dbReference type="SUPFAM" id="SSF56672">
    <property type="entry name" value="DNA/RNA polymerases"/>
    <property type="match status" value="1"/>
</dbReference>
<accession>A0A2A2JCX2</accession>
<dbReference type="OrthoDB" id="5871862at2759"/>
<dbReference type="PANTHER" id="PTHR47027:SF28">
    <property type="entry name" value="ENDONUCLEASE-REVERSE TRANSCRIPTASE"/>
    <property type="match status" value="1"/>
</dbReference>
<name>A0A2A2JCX2_9BILA</name>
<proteinExistence type="predicted"/>
<keyword evidence="1" id="KW-0175">Coiled coil</keyword>
<evidence type="ECO:0000256" key="1">
    <source>
        <dbReference type="SAM" id="Coils"/>
    </source>
</evidence>
<dbReference type="AlphaFoldDB" id="A0A2A2JCX2"/>
<dbReference type="STRING" id="2018661.A0A2A2JCX2"/>
<dbReference type="InterPro" id="IPR043128">
    <property type="entry name" value="Rev_trsase/Diguanyl_cyclase"/>
</dbReference>
<feature type="domain" description="Reverse transcriptase" evidence="2">
    <location>
        <begin position="1"/>
        <end position="199"/>
    </location>
</feature>
<dbReference type="PROSITE" id="PS50878">
    <property type="entry name" value="RT_POL"/>
    <property type="match status" value="1"/>
</dbReference>
<sequence>MDRWREHYKEISTTEFPHLQIPRGTPNFRPGCGTTDAIFALRVLAEKHRETKLPLHIAFVDLEKAFDRVPHDLIWYSLRDAGVPEEYIKWVKMLYTDSRSQPFEVTVGVHQGSAISPLLFILCLDRITRDIQGEPPWTRLYADDIVLARSTRDELKKVLKRLKERLERHGLRMNTSKTEYLELEPSCKDNMEPGVGWYTTPRKTEDTVH</sequence>
<dbReference type="CDD" id="cd01650">
    <property type="entry name" value="RT_nLTR_like"/>
    <property type="match status" value="1"/>
</dbReference>
<dbReference type="InterPro" id="IPR043502">
    <property type="entry name" value="DNA/RNA_pol_sf"/>
</dbReference>
<feature type="coiled-coil region" evidence="1">
    <location>
        <begin position="145"/>
        <end position="179"/>
    </location>
</feature>
<dbReference type="PANTHER" id="PTHR47027">
    <property type="entry name" value="REVERSE TRANSCRIPTASE DOMAIN-CONTAINING PROTEIN"/>
    <property type="match status" value="1"/>
</dbReference>
<organism evidence="3 4">
    <name type="scientific">Diploscapter pachys</name>
    <dbReference type="NCBI Taxonomy" id="2018661"/>
    <lineage>
        <taxon>Eukaryota</taxon>
        <taxon>Metazoa</taxon>
        <taxon>Ecdysozoa</taxon>
        <taxon>Nematoda</taxon>
        <taxon>Chromadorea</taxon>
        <taxon>Rhabditida</taxon>
        <taxon>Rhabditina</taxon>
        <taxon>Rhabditomorpha</taxon>
        <taxon>Rhabditoidea</taxon>
        <taxon>Rhabditidae</taxon>
        <taxon>Diploscapter</taxon>
    </lineage>
</organism>
<reference evidence="3 4" key="1">
    <citation type="journal article" date="2017" name="Curr. Biol.">
        <title>Genome architecture and evolution of a unichromosomal asexual nematode.</title>
        <authorList>
            <person name="Fradin H."/>
            <person name="Zegar C."/>
            <person name="Gutwein M."/>
            <person name="Lucas J."/>
            <person name="Kovtun M."/>
            <person name="Corcoran D."/>
            <person name="Baugh L.R."/>
            <person name="Kiontke K."/>
            <person name="Gunsalus K."/>
            <person name="Fitch D.H."/>
            <person name="Piano F."/>
        </authorList>
    </citation>
    <scope>NUCLEOTIDE SEQUENCE [LARGE SCALE GENOMIC DNA]</scope>
    <source>
        <strain evidence="3">PF1309</strain>
    </source>
</reference>
<dbReference type="Pfam" id="PF00078">
    <property type="entry name" value="RVT_1"/>
    <property type="match status" value="1"/>
</dbReference>
<evidence type="ECO:0000313" key="4">
    <source>
        <dbReference type="Proteomes" id="UP000218231"/>
    </source>
</evidence>
<evidence type="ECO:0000259" key="2">
    <source>
        <dbReference type="PROSITE" id="PS50878"/>
    </source>
</evidence>
<evidence type="ECO:0000313" key="3">
    <source>
        <dbReference type="EMBL" id="PAV59497.1"/>
    </source>
</evidence>
<protein>
    <recommendedName>
        <fullName evidence="2">Reverse transcriptase domain-containing protein</fullName>
    </recommendedName>
</protein>